<protein>
    <recommendedName>
        <fullName evidence="3">Aminoglycoside phosphotransferase domain-containing protein</fullName>
    </recommendedName>
</protein>
<dbReference type="AlphaFoldDB" id="A0A4U6XVI8"/>
<dbReference type="EMBL" id="PJEX01000002">
    <property type="protein sequence ID" value="TKW60055.1"/>
    <property type="molecule type" value="Genomic_DNA"/>
</dbReference>
<sequence>MEDRDSVGIIDWEMAGFVPRDWIRTKFRICHAMDFDFPGHDGERLGERLEWRRRVQLRLGEEGFHEVSEAYMARLQSTVRDG</sequence>
<organism evidence="1 2">
    <name type="scientific">Colletotrichum tanaceti</name>
    <dbReference type="NCBI Taxonomy" id="1306861"/>
    <lineage>
        <taxon>Eukaryota</taxon>
        <taxon>Fungi</taxon>
        <taxon>Dikarya</taxon>
        <taxon>Ascomycota</taxon>
        <taxon>Pezizomycotina</taxon>
        <taxon>Sordariomycetes</taxon>
        <taxon>Hypocreomycetidae</taxon>
        <taxon>Glomerellales</taxon>
        <taxon>Glomerellaceae</taxon>
        <taxon>Colletotrichum</taxon>
        <taxon>Colletotrichum destructivum species complex</taxon>
    </lineage>
</organism>
<reference evidence="1 2" key="1">
    <citation type="journal article" date="2019" name="PLoS ONE">
        <title>Comparative genome analysis indicates high evolutionary potential of pathogenicity genes in Colletotrichum tanaceti.</title>
        <authorList>
            <person name="Lelwala R.V."/>
            <person name="Korhonen P.K."/>
            <person name="Young N.D."/>
            <person name="Scott J.B."/>
            <person name="Ades P.A."/>
            <person name="Gasser R.B."/>
            <person name="Taylor P.W.J."/>
        </authorList>
    </citation>
    <scope>NUCLEOTIDE SEQUENCE [LARGE SCALE GENOMIC DNA]</scope>
    <source>
        <strain evidence="1">BRIP57314</strain>
    </source>
</reference>
<accession>A0A4U6XVI8</accession>
<evidence type="ECO:0000313" key="1">
    <source>
        <dbReference type="EMBL" id="TKW60055.1"/>
    </source>
</evidence>
<gene>
    <name evidence="1" type="ORF">CTA1_3150</name>
</gene>
<evidence type="ECO:0000313" key="2">
    <source>
        <dbReference type="Proteomes" id="UP000310108"/>
    </source>
</evidence>
<name>A0A4U6XVI8_9PEZI</name>
<dbReference type="Proteomes" id="UP000310108">
    <property type="component" value="Unassembled WGS sequence"/>
</dbReference>
<comment type="caution">
    <text evidence="1">The sequence shown here is derived from an EMBL/GenBank/DDBJ whole genome shotgun (WGS) entry which is preliminary data.</text>
</comment>
<evidence type="ECO:0008006" key="3">
    <source>
        <dbReference type="Google" id="ProtNLM"/>
    </source>
</evidence>
<keyword evidence="2" id="KW-1185">Reference proteome</keyword>
<proteinExistence type="predicted"/>